<keyword evidence="17" id="KW-0560">Oxidoreductase</keyword>
<dbReference type="PIRSF" id="PIRSF000106">
    <property type="entry name" value="ME"/>
    <property type="match status" value="1"/>
</dbReference>
<feature type="active site" description="Proton donor" evidence="11">
    <location>
        <position position="111"/>
    </location>
</feature>
<feature type="binding site" evidence="13">
    <location>
        <position position="254"/>
    </location>
    <ligand>
        <name>a divalent metal cation</name>
        <dbReference type="ChEBI" id="CHEBI:60240"/>
    </ligand>
</feature>
<dbReference type="GO" id="GO:0046872">
    <property type="term" value="F:metal ion binding"/>
    <property type="evidence" value="ECO:0007669"/>
    <property type="project" value="UniProtKB-KW"/>
</dbReference>
<evidence type="ECO:0000256" key="12">
    <source>
        <dbReference type="PIRSR" id="PIRSR000106-2"/>
    </source>
</evidence>
<evidence type="ECO:0000256" key="11">
    <source>
        <dbReference type="PIRSR" id="PIRSR000106-1"/>
    </source>
</evidence>
<feature type="binding site" evidence="12">
    <location>
        <position position="426"/>
    </location>
    <ligand>
        <name>(S)-malate</name>
        <dbReference type="ChEBI" id="CHEBI:15589"/>
    </ligand>
</feature>
<evidence type="ECO:0000256" key="5">
    <source>
        <dbReference type="ARBA" id="ARBA00023027"/>
    </source>
</evidence>
<dbReference type="FunFam" id="3.40.50.720:FF:000182">
    <property type="entry name" value="NAD-dependent malic enzyme"/>
    <property type="match status" value="1"/>
</dbReference>
<evidence type="ECO:0000256" key="10">
    <source>
        <dbReference type="ARBA" id="ARBA00074565"/>
    </source>
</evidence>
<dbReference type="Gene3D" id="3.40.50.10380">
    <property type="entry name" value="Malic enzyme, N-terminal domain"/>
    <property type="match status" value="1"/>
</dbReference>
<dbReference type="PANTHER" id="PTHR23406:SF34">
    <property type="entry name" value="NAD-DEPENDENT MALIC ENZYME, MITOCHONDRIAL"/>
    <property type="match status" value="1"/>
</dbReference>
<dbReference type="Gene3D" id="3.40.50.720">
    <property type="entry name" value="NAD(P)-binding Rossmann-like Domain"/>
    <property type="match status" value="1"/>
</dbReference>
<organism evidence="17 18">
    <name type="scientific">Aerophobetes bacterium</name>
    <dbReference type="NCBI Taxonomy" id="2030807"/>
    <lineage>
        <taxon>Bacteria</taxon>
        <taxon>Candidatus Aerophobota</taxon>
    </lineage>
</organism>
<dbReference type="EMBL" id="NVUK01000023">
    <property type="protein sequence ID" value="PCI76862.1"/>
    <property type="molecule type" value="Genomic_DNA"/>
</dbReference>
<proteinExistence type="inferred from homology"/>
<dbReference type="AlphaFoldDB" id="A0A2A4X2E9"/>
<dbReference type="InterPro" id="IPR012301">
    <property type="entry name" value="Malic_N_dom"/>
</dbReference>
<dbReference type="Pfam" id="PF00390">
    <property type="entry name" value="malic"/>
    <property type="match status" value="1"/>
</dbReference>
<dbReference type="InterPro" id="IPR046346">
    <property type="entry name" value="Aminoacid_DH-like_N_sf"/>
</dbReference>
<feature type="active site" description="Proton acceptor" evidence="11">
    <location>
        <position position="182"/>
    </location>
</feature>
<keyword evidence="5" id="KW-0520">NAD</keyword>
<evidence type="ECO:0000256" key="6">
    <source>
        <dbReference type="ARBA" id="ARBA00023211"/>
    </source>
</evidence>
<dbReference type="InterPro" id="IPR001891">
    <property type="entry name" value="Malic_OxRdtase"/>
</dbReference>
<dbReference type="GO" id="GO:0004470">
    <property type="term" value="F:malic enzyme activity"/>
    <property type="evidence" value="ECO:0007669"/>
    <property type="project" value="InterPro"/>
</dbReference>
<comment type="subunit">
    <text evidence="3">Homodimer.</text>
</comment>
<dbReference type="Pfam" id="PF03949">
    <property type="entry name" value="Malic_M"/>
    <property type="match status" value="1"/>
</dbReference>
<feature type="domain" description="Malic enzyme NAD-binding" evidence="15">
    <location>
        <begin position="278"/>
        <end position="539"/>
    </location>
</feature>
<feature type="binding site" evidence="13">
    <location>
        <position position="277"/>
    </location>
    <ligand>
        <name>a divalent metal cation</name>
        <dbReference type="ChEBI" id="CHEBI:60240"/>
    </ligand>
</feature>
<keyword evidence="7" id="KW-0456">Lyase</keyword>
<dbReference type="GO" id="GO:0051287">
    <property type="term" value="F:NAD binding"/>
    <property type="evidence" value="ECO:0007669"/>
    <property type="project" value="InterPro"/>
</dbReference>
<evidence type="ECO:0000256" key="9">
    <source>
        <dbReference type="ARBA" id="ARBA00066983"/>
    </source>
</evidence>
<evidence type="ECO:0000256" key="8">
    <source>
        <dbReference type="ARBA" id="ARBA00051739"/>
    </source>
</evidence>
<dbReference type="NCBIfam" id="NF010052">
    <property type="entry name" value="PRK13529.1"/>
    <property type="match status" value="1"/>
</dbReference>
<dbReference type="FunFam" id="3.40.50.10380:FF:000001">
    <property type="entry name" value="NAD-dependent malic enzyme"/>
    <property type="match status" value="1"/>
</dbReference>
<name>A0A2A4X2E9_UNCAE</name>
<sequence length="570" mass="62550">MSQGSLQKIRSKELNKDTCEVENPCHITSDSVFNKGAAFTHEEREELGLKALFPTKVISLEEQIELAYAQFQDTRTGLDKYIFLRSIQDENEVLYYALVSKYIYEMMPCIYTPTVGTACQKYHRTFLKPRGIYLSLKDKGNLKSILSNLNQKRVDAIVVTDGEGILGLGDLGTGGMAISIGKLALYTALGGVNPAYTLPITLDVGTNNAELLADKYYPGIREKRVTGAIYDSFIEEFVQAVKSVFPEVLLQWEDFGKTNASRVLAKYKDVHCSFNDDIQGTASVVFGGLFAAFKASNQVITDQRVVIFGGGTAGIGVADYIVTEMKKHGMSESAAKSRIYVLGRKGLAHTQSAGLDELKKPYAQPVESLSEWSVANKEQISLEETVAHVKPTILIGTSTVAGSFTESIIKTIAKHVERPIIFPLSNPTSKCEALPADILKWTEGRAIVGTGSPFDPVSYGGSTYTIGQCNNVYIFPGVGRGIIASKSKKVTDEMFVIAAKKLSEYSPLLENKFGSLYPKLSDLNVVSLEIAKACGKHAIEKGYSDMSENEFEDRLKSLNWAPVYCKIKKN</sequence>
<dbReference type="GO" id="GO:0043464">
    <property type="term" value="P:malolactic fermentation"/>
    <property type="evidence" value="ECO:0007669"/>
    <property type="project" value="UniProtKB-ARBA"/>
</dbReference>
<evidence type="ECO:0000256" key="4">
    <source>
        <dbReference type="ARBA" id="ARBA00022723"/>
    </source>
</evidence>
<dbReference type="CDD" id="cd05312">
    <property type="entry name" value="NAD_bind_1_malic_enz"/>
    <property type="match status" value="1"/>
</dbReference>
<dbReference type="SUPFAM" id="SSF53223">
    <property type="entry name" value="Aminoacid dehydrogenase-like, N-terminal domain"/>
    <property type="match status" value="1"/>
</dbReference>
<evidence type="ECO:0000256" key="14">
    <source>
        <dbReference type="RuleBase" id="RU003427"/>
    </source>
</evidence>
<dbReference type="GO" id="GO:0016616">
    <property type="term" value="F:oxidoreductase activity, acting on the CH-OH group of donors, NAD or NADP as acceptor"/>
    <property type="evidence" value="ECO:0007669"/>
    <property type="project" value="InterPro"/>
</dbReference>
<comment type="catalytic activity">
    <reaction evidence="8">
        <text>(S)-malate + H(+) = (S)-lactate + CO2</text>
        <dbReference type="Rhea" id="RHEA:46276"/>
        <dbReference type="ChEBI" id="CHEBI:15378"/>
        <dbReference type="ChEBI" id="CHEBI:15589"/>
        <dbReference type="ChEBI" id="CHEBI:16526"/>
        <dbReference type="ChEBI" id="CHEBI:16651"/>
        <dbReference type="EC" id="4.1.1.101"/>
    </reaction>
</comment>
<dbReference type="SMART" id="SM00919">
    <property type="entry name" value="Malic_M"/>
    <property type="match status" value="1"/>
</dbReference>
<feature type="binding site" evidence="13">
    <location>
        <position position="253"/>
    </location>
    <ligand>
        <name>a divalent metal cation</name>
        <dbReference type="ChEBI" id="CHEBI:60240"/>
    </ligand>
</feature>
<reference evidence="18" key="1">
    <citation type="submission" date="2017-08" db="EMBL/GenBank/DDBJ databases">
        <title>A dynamic microbial community with high functional redundancy inhabits the cold, oxic subseafloor aquifer.</title>
        <authorList>
            <person name="Tully B.J."/>
            <person name="Wheat C.G."/>
            <person name="Glazer B.T."/>
            <person name="Huber J.A."/>
        </authorList>
    </citation>
    <scope>NUCLEOTIDE SEQUENCE [LARGE SCALE GENOMIC DNA]</scope>
</reference>
<dbReference type="EC" id="4.1.1.101" evidence="9"/>
<comment type="cofactor">
    <cofactor evidence="13">
        <name>Mg(2+)</name>
        <dbReference type="ChEBI" id="CHEBI:18420"/>
    </cofactor>
    <cofactor evidence="13">
        <name>Mn(2+)</name>
        <dbReference type="ChEBI" id="CHEBI:29035"/>
    </cofactor>
    <text evidence="13">Divalent metal cations. Prefers magnesium or manganese.</text>
</comment>
<keyword evidence="4 13" id="KW-0479">Metal-binding</keyword>
<dbReference type="SUPFAM" id="SSF51735">
    <property type="entry name" value="NAD(P)-binding Rossmann-fold domains"/>
    <property type="match status" value="1"/>
</dbReference>
<evidence type="ECO:0000313" key="18">
    <source>
        <dbReference type="Proteomes" id="UP000218775"/>
    </source>
</evidence>
<evidence type="ECO:0000313" key="17">
    <source>
        <dbReference type="EMBL" id="PCI76862.1"/>
    </source>
</evidence>
<gene>
    <name evidence="17" type="ORF">COB21_03780</name>
</gene>
<comment type="caution">
    <text evidence="17">The sequence shown here is derived from an EMBL/GenBank/DDBJ whole genome shotgun (WGS) entry which is preliminary data.</text>
</comment>
<dbReference type="PRINTS" id="PR00072">
    <property type="entry name" value="MALOXRDTASE"/>
</dbReference>
<evidence type="ECO:0000259" key="15">
    <source>
        <dbReference type="SMART" id="SM00919"/>
    </source>
</evidence>
<dbReference type="GO" id="GO:0043883">
    <property type="term" value="F:malolactic enzyme activity"/>
    <property type="evidence" value="ECO:0007669"/>
    <property type="project" value="UniProtKB-EC"/>
</dbReference>
<dbReference type="Proteomes" id="UP000218775">
    <property type="component" value="Unassembled WGS sequence"/>
</dbReference>
<evidence type="ECO:0000256" key="2">
    <source>
        <dbReference type="ARBA" id="ARBA00008785"/>
    </source>
</evidence>
<dbReference type="GO" id="GO:0006108">
    <property type="term" value="P:malate metabolic process"/>
    <property type="evidence" value="ECO:0007669"/>
    <property type="project" value="TreeGrafter"/>
</dbReference>
<evidence type="ECO:0000259" key="16">
    <source>
        <dbReference type="SMART" id="SM01274"/>
    </source>
</evidence>
<dbReference type="SMART" id="SM01274">
    <property type="entry name" value="malic"/>
    <property type="match status" value="1"/>
</dbReference>
<accession>A0A2A4X2E9</accession>
<evidence type="ECO:0000256" key="3">
    <source>
        <dbReference type="ARBA" id="ARBA00011738"/>
    </source>
</evidence>
<keyword evidence="6" id="KW-0464">Manganese</keyword>
<evidence type="ECO:0000256" key="7">
    <source>
        <dbReference type="ARBA" id="ARBA00023239"/>
    </source>
</evidence>
<dbReference type="InterPro" id="IPR037062">
    <property type="entry name" value="Malic_N_dom_sf"/>
</dbReference>
<evidence type="ECO:0000256" key="1">
    <source>
        <dbReference type="ARBA" id="ARBA00001936"/>
    </source>
</evidence>
<dbReference type="PANTHER" id="PTHR23406">
    <property type="entry name" value="MALIC ENZYME-RELATED"/>
    <property type="match status" value="1"/>
</dbReference>
<dbReference type="InterPro" id="IPR012302">
    <property type="entry name" value="Malic_NAD-bd"/>
</dbReference>
<evidence type="ECO:0000256" key="13">
    <source>
        <dbReference type="PIRSR" id="PIRSR000106-3"/>
    </source>
</evidence>
<dbReference type="InterPro" id="IPR036291">
    <property type="entry name" value="NAD(P)-bd_dom_sf"/>
</dbReference>
<comment type="similarity">
    <text evidence="2 14">Belongs to the malic enzymes family.</text>
</comment>
<feature type="domain" description="Malic enzyme N-terminal" evidence="16">
    <location>
        <begin position="88"/>
        <end position="268"/>
    </location>
</feature>
<feature type="binding site" evidence="12">
    <location>
        <position position="470"/>
    </location>
    <ligand>
        <name>(S)-malate</name>
        <dbReference type="ChEBI" id="CHEBI:15589"/>
    </ligand>
</feature>
<comment type="cofactor">
    <cofactor evidence="1">
        <name>Mn(2+)</name>
        <dbReference type="ChEBI" id="CHEBI:29035"/>
    </cofactor>
</comment>
<protein>
    <recommendedName>
        <fullName evidence="10">Malolactic enzyme</fullName>
        <ecNumber evidence="9">4.1.1.101</ecNumber>
    </recommendedName>
</protein>